<dbReference type="SUPFAM" id="SSF53850">
    <property type="entry name" value="Periplasmic binding protein-like II"/>
    <property type="match status" value="1"/>
</dbReference>
<comment type="caution">
    <text evidence="4">The sequence shown here is derived from an EMBL/GenBank/DDBJ whole genome shotgun (WGS) entry which is preliminary data.</text>
</comment>
<protein>
    <submittedName>
        <fullName evidence="4">Phosphate transport system substrate-binding protein</fullName>
    </submittedName>
</protein>
<dbReference type="Proteomes" id="UP000231632">
    <property type="component" value="Unassembled WGS sequence"/>
</dbReference>
<reference evidence="4 5" key="1">
    <citation type="journal article" date="2017" name="Arch. Microbiol.">
        <title>Mariprofundus micogutta sp. nov., a novel iron-oxidizing zetaproteobacterium isolated from a deep-sea hydrothermal field at the Bayonnaise knoll of the Izu-Ogasawara arc, and a description of Mariprofundales ord. nov. and Zetaproteobacteria classis nov.</title>
        <authorList>
            <person name="Makita H."/>
            <person name="Tanaka E."/>
            <person name="Mitsunobu S."/>
            <person name="Miyazaki M."/>
            <person name="Nunoura T."/>
            <person name="Uematsu K."/>
            <person name="Takaki Y."/>
            <person name="Nishi S."/>
            <person name="Shimamura S."/>
            <person name="Takai K."/>
        </authorList>
    </citation>
    <scope>NUCLEOTIDE SEQUENCE [LARGE SCALE GENOMIC DNA]</scope>
    <source>
        <strain evidence="4 5">ET2</strain>
    </source>
</reference>
<dbReference type="RefSeq" id="WP_072659443.1">
    <property type="nucleotide sequence ID" value="NZ_BDFD01000007.1"/>
</dbReference>
<name>A0A1L8CMK0_9PROT</name>
<evidence type="ECO:0000256" key="2">
    <source>
        <dbReference type="SAM" id="SignalP"/>
    </source>
</evidence>
<dbReference type="AlphaFoldDB" id="A0A1L8CMK0"/>
<dbReference type="InterPro" id="IPR024370">
    <property type="entry name" value="PBP_domain"/>
</dbReference>
<evidence type="ECO:0000256" key="1">
    <source>
        <dbReference type="ARBA" id="ARBA00022729"/>
    </source>
</evidence>
<dbReference type="PANTHER" id="PTHR30570">
    <property type="entry name" value="PERIPLASMIC PHOSPHATE BINDING COMPONENT OF PHOSPHATE ABC TRANSPORTER"/>
    <property type="match status" value="1"/>
</dbReference>
<dbReference type="STRING" id="1921010.MMIC_P1095"/>
<evidence type="ECO:0000259" key="3">
    <source>
        <dbReference type="Pfam" id="PF12849"/>
    </source>
</evidence>
<feature type="chain" id="PRO_5013063878" evidence="2">
    <location>
        <begin position="24"/>
        <end position="275"/>
    </location>
</feature>
<accession>A0A1L8CMK0</accession>
<sequence length="275" mass="30317">MKTLKYILILTMMLFVALQSASAGNITLAGSTSVMNYIEAAAKLYSKTHPDITFSISGGGSQVGYLMAKNGRVHIGMMSRNLSTKELSDIEKIKVVPFAYDAVIPVISDAVFLTTGLFKIDIRDLINIYQGKITNWQEVGGPDRLILAIHLGHGHGGRYIFDRHILKGVEVKKDFKPVTVGSYKHVQTLIKASDQAIAYIGSNYPNEQAHRVPLMINGKLIHPTRESIVNGTYPLSRNLNLLLADDAPAHVRDFVNFVLSNKGQKLVDRLGYVPL</sequence>
<evidence type="ECO:0000313" key="4">
    <source>
        <dbReference type="EMBL" id="GAV20133.1"/>
    </source>
</evidence>
<dbReference type="OrthoDB" id="9790048at2"/>
<evidence type="ECO:0000313" key="5">
    <source>
        <dbReference type="Proteomes" id="UP000231632"/>
    </source>
</evidence>
<feature type="domain" description="PBP" evidence="3">
    <location>
        <begin position="19"/>
        <end position="261"/>
    </location>
</feature>
<keyword evidence="5" id="KW-1185">Reference proteome</keyword>
<dbReference type="Pfam" id="PF12849">
    <property type="entry name" value="PBP_like_2"/>
    <property type="match status" value="1"/>
</dbReference>
<dbReference type="InterPro" id="IPR050811">
    <property type="entry name" value="Phosphate_ABC_transporter"/>
</dbReference>
<feature type="signal peptide" evidence="2">
    <location>
        <begin position="1"/>
        <end position="23"/>
    </location>
</feature>
<dbReference type="PANTHER" id="PTHR30570:SF1">
    <property type="entry name" value="PHOSPHATE-BINDING PROTEIN PSTS"/>
    <property type="match status" value="1"/>
</dbReference>
<gene>
    <name evidence="4" type="ORF">MMIC_P1095</name>
</gene>
<proteinExistence type="predicted"/>
<dbReference type="EMBL" id="BDFD01000007">
    <property type="protein sequence ID" value="GAV20133.1"/>
    <property type="molecule type" value="Genomic_DNA"/>
</dbReference>
<keyword evidence="1 2" id="KW-0732">Signal</keyword>
<dbReference type="Gene3D" id="3.40.190.10">
    <property type="entry name" value="Periplasmic binding protein-like II"/>
    <property type="match status" value="2"/>
</dbReference>
<organism evidence="4 5">
    <name type="scientific">Mariprofundus micogutta</name>
    <dbReference type="NCBI Taxonomy" id="1921010"/>
    <lineage>
        <taxon>Bacteria</taxon>
        <taxon>Pseudomonadati</taxon>
        <taxon>Pseudomonadota</taxon>
        <taxon>Candidatius Mariprofundia</taxon>
        <taxon>Mariprofundales</taxon>
        <taxon>Mariprofundaceae</taxon>
        <taxon>Mariprofundus</taxon>
    </lineage>
</organism>